<feature type="signal peptide" evidence="2">
    <location>
        <begin position="1"/>
        <end position="21"/>
    </location>
</feature>
<feature type="compositionally biased region" description="Gly residues" evidence="1">
    <location>
        <begin position="138"/>
        <end position="150"/>
    </location>
</feature>
<evidence type="ECO:0000313" key="3">
    <source>
        <dbReference type="EMBL" id="KAI6298770.1"/>
    </source>
</evidence>
<sequence>MYFNKISHLLSLAALSGTALGYPLAGNSISGLAARDIDSGAQILSPRRDPPKPKEINPYPWGVWIPDRSGGADNTDNGGSNAGRRTGRGRIRARAAATDRGAQILSPRRDPSKPPSDAPSHPFGTWFPEPPAVSVNNGNGGSNVGTGTGRGNIRAR</sequence>
<keyword evidence="2" id="KW-0732">Signal</keyword>
<evidence type="ECO:0000313" key="4">
    <source>
        <dbReference type="Proteomes" id="UP001059893"/>
    </source>
</evidence>
<evidence type="ECO:0000256" key="1">
    <source>
        <dbReference type="SAM" id="MobiDB-lite"/>
    </source>
</evidence>
<feature type="chain" id="PRO_5046615311" evidence="2">
    <location>
        <begin position="22"/>
        <end position="156"/>
    </location>
</feature>
<name>A0ABQ8NL28_PYRGI</name>
<dbReference type="EMBL" id="JABSND010000082">
    <property type="protein sequence ID" value="KAI6298770.1"/>
    <property type="molecule type" value="Genomic_DNA"/>
</dbReference>
<proteinExistence type="predicted"/>
<evidence type="ECO:0000256" key="2">
    <source>
        <dbReference type="SAM" id="SignalP"/>
    </source>
</evidence>
<feature type="compositionally biased region" description="Basic and acidic residues" evidence="1">
    <location>
        <begin position="46"/>
        <end position="55"/>
    </location>
</feature>
<gene>
    <name evidence="3" type="ORF">MCOR33_005155</name>
</gene>
<comment type="caution">
    <text evidence="3">The sequence shown here is derived from an EMBL/GenBank/DDBJ whole genome shotgun (WGS) entry which is preliminary data.</text>
</comment>
<protein>
    <submittedName>
        <fullName evidence="3">Uncharacterized protein</fullName>
    </submittedName>
</protein>
<keyword evidence="4" id="KW-1185">Reference proteome</keyword>
<reference evidence="3" key="1">
    <citation type="submission" date="2021-01" db="EMBL/GenBank/DDBJ databases">
        <title>Deciphering the adaptive evolutionary patterns associated with biogeogrpahic diversity in the finger millet blast pathogen Magnaporthe oryzae in Eastern Africa.</title>
        <authorList>
            <person name="Onyema G."/>
            <person name="Shittu T.A."/>
            <person name="Dodsworth S."/>
            <person name="Devilliers S."/>
            <person name="Muthumeenakshi S."/>
            <person name="Sreenivasaprasad S."/>
        </authorList>
    </citation>
    <scope>NUCLEOTIDE SEQUENCE</scope>
    <source>
        <strain evidence="3">D15/s37</strain>
    </source>
</reference>
<accession>A0ABQ8NL28</accession>
<feature type="region of interest" description="Disordered" evidence="1">
    <location>
        <begin position="42"/>
        <end position="156"/>
    </location>
</feature>
<dbReference type="Proteomes" id="UP001059893">
    <property type="component" value="Unassembled WGS sequence"/>
</dbReference>
<organism evidence="3 4">
    <name type="scientific">Pyricularia grisea</name>
    <name type="common">Crabgrass-specific blast fungus</name>
    <name type="synonym">Magnaporthe grisea</name>
    <dbReference type="NCBI Taxonomy" id="148305"/>
    <lineage>
        <taxon>Eukaryota</taxon>
        <taxon>Fungi</taxon>
        <taxon>Dikarya</taxon>
        <taxon>Ascomycota</taxon>
        <taxon>Pezizomycotina</taxon>
        <taxon>Sordariomycetes</taxon>
        <taxon>Sordariomycetidae</taxon>
        <taxon>Magnaporthales</taxon>
        <taxon>Pyriculariaceae</taxon>
        <taxon>Pyricularia</taxon>
    </lineage>
</organism>